<keyword evidence="8" id="KW-0675">Receptor</keyword>
<evidence type="ECO:0000259" key="13">
    <source>
        <dbReference type="Pfam" id="PF00593"/>
    </source>
</evidence>
<keyword evidence="5 10" id="KW-0812">Transmembrane</keyword>
<dbReference type="InterPro" id="IPR012910">
    <property type="entry name" value="Plug_dom"/>
</dbReference>
<dbReference type="RefSeq" id="WP_188823543.1">
    <property type="nucleotide sequence ID" value="NZ_BMLK01000040.1"/>
</dbReference>
<dbReference type="InterPro" id="IPR036942">
    <property type="entry name" value="Beta-barrel_TonB_sf"/>
</dbReference>
<dbReference type="Pfam" id="PF00593">
    <property type="entry name" value="TonB_dep_Rec_b-barrel"/>
    <property type="match status" value="1"/>
</dbReference>
<gene>
    <name evidence="15" type="primary">fpvA1</name>
    <name evidence="15" type="ORF">GCM10011349_44910</name>
</gene>
<dbReference type="InterPro" id="IPR039426">
    <property type="entry name" value="TonB-dep_rcpt-like"/>
</dbReference>
<proteinExistence type="inferred from homology"/>
<keyword evidence="12" id="KW-0732">Signal</keyword>
<feature type="domain" description="TonB-dependent receptor-like beta-barrel" evidence="13">
    <location>
        <begin position="254"/>
        <end position="680"/>
    </location>
</feature>
<comment type="subcellular location">
    <subcellularLocation>
        <location evidence="1 10">Cell outer membrane</location>
        <topology evidence="1 10">Multi-pass membrane protein</topology>
    </subcellularLocation>
</comment>
<evidence type="ECO:0000256" key="11">
    <source>
        <dbReference type="RuleBase" id="RU003357"/>
    </source>
</evidence>
<feature type="domain" description="TonB-dependent receptor plug" evidence="14">
    <location>
        <begin position="76"/>
        <end position="172"/>
    </location>
</feature>
<evidence type="ECO:0000256" key="6">
    <source>
        <dbReference type="ARBA" id="ARBA00023077"/>
    </source>
</evidence>
<organism evidence="15 16">
    <name type="scientific">Novosphingobium indicum</name>
    <dbReference type="NCBI Taxonomy" id="462949"/>
    <lineage>
        <taxon>Bacteria</taxon>
        <taxon>Pseudomonadati</taxon>
        <taxon>Pseudomonadota</taxon>
        <taxon>Alphaproteobacteria</taxon>
        <taxon>Sphingomonadales</taxon>
        <taxon>Sphingomonadaceae</taxon>
        <taxon>Novosphingobium</taxon>
    </lineage>
</organism>
<evidence type="ECO:0000259" key="14">
    <source>
        <dbReference type="Pfam" id="PF07715"/>
    </source>
</evidence>
<dbReference type="PROSITE" id="PS52016">
    <property type="entry name" value="TONB_DEPENDENT_REC_3"/>
    <property type="match status" value="1"/>
</dbReference>
<dbReference type="InterPro" id="IPR000531">
    <property type="entry name" value="Beta-barrel_TonB"/>
</dbReference>
<keyword evidence="3 10" id="KW-0813">Transport</keyword>
<dbReference type="PANTHER" id="PTHR32552">
    <property type="entry name" value="FERRICHROME IRON RECEPTOR-RELATED"/>
    <property type="match status" value="1"/>
</dbReference>
<dbReference type="Pfam" id="PF07715">
    <property type="entry name" value="Plug"/>
    <property type="match status" value="1"/>
</dbReference>
<evidence type="ECO:0000256" key="9">
    <source>
        <dbReference type="ARBA" id="ARBA00023237"/>
    </source>
</evidence>
<dbReference type="Gene3D" id="2.170.130.10">
    <property type="entry name" value="TonB-dependent receptor, plug domain"/>
    <property type="match status" value="1"/>
</dbReference>
<dbReference type="PANTHER" id="PTHR32552:SF74">
    <property type="entry name" value="HYDROXAMATE SIDEROPHORE RECEPTOR FHUE"/>
    <property type="match status" value="1"/>
</dbReference>
<accession>A0ABQ2K115</accession>
<evidence type="ECO:0000256" key="7">
    <source>
        <dbReference type="ARBA" id="ARBA00023136"/>
    </source>
</evidence>
<evidence type="ECO:0000256" key="10">
    <source>
        <dbReference type="PROSITE-ProRule" id="PRU01360"/>
    </source>
</evidence>
<dbReference type="Proteomes" id="UP000605099">
    <property type="component" value="Unassembled WGS sequence"/>
</dbReference>
<keyword evidence="9 10" id="KW-0998">Cell outer membrane</keyword>
<dbReference type="NCBIfam" id="TIGR01783">
    <property type="entry name" value="TonB-siderophor"/>
    <property type="match status" value="1"/>
</dbReference>
<evidence type="ECO:0000256" key="12">
    <source>
        <dbReference type="SAM" id="SignalP"/>
    </source>
</evidence>
<evidence type="ECO:0000256" key="2">
    <source>
        <dbReference type="ARBA" id="ARBA00009810"/>
    </source>
</evidence>
<dbReference type="SUPFAM" id="SSF56935">
    <property type="entry name" value="Porins"/>
    <property type="match status" value="1"/>
</dbReference>
<reference evidence="16" key="1">
    <citation type="journal article" date="2019" name="Int. J. Syst. Evol. Microbiol.">
        <title>The Global Catalogue of Microorganisms (GCM) 10K type strain sequencing project: providing services to taxonomists for standard genome sequencing and annotation.</title>
        <authorList>
            <consortium name="The Broad Institute Genomics Platform"/>
            <consortium name="The Broad Institute Genome Sequencing Center for Infectious Disease"/>
            <person name="Wu L."/>
            <person name="Ma J."/>
        </authorList>
    </citation>
    <scope>NUCLEOTIDE SEQUENCE [LARGE SCALE GENOMIC DNA]</scope>
    <source>
        <strain evidence="16">CGMCC 1.6784</strain>
    </source>
</reference>
<dbReference type="InterPro" id="IPR037066">
    <property type="entry name" value="Plug_dom_sf"/>
</dbReference>
<evidence type="ECO:0000313" key="16">
    <source>
        <dbReference type="Proteomes" id="UP000605099"/>
    </source>
</evidence>
<evidence type="ECO:0000256" key="3">
    <source>
        <dbReference type="ARBA" id="ARBA00022448"/>
    </source>
</evidence>
<evidence type="ECO:0000256" key="8">
    <source>
        <dbReference type="ARBA" id="ARBA00023170"/>
    </source>
</evidence>
<keyword evidence="16" id="KW-1185">Reference proteome</keyword>
<sequence>MVIDMRAGRRTGAARMGWYLSAAIAAMTASSLCAGTAMADDADREAKRGEIVVTGALPDDYVIGDQSTSTRLNLTVRETPQAMTVITRAQIEDFNLNSINDVLLMTPGVNVERAETDRTYYNARGFDIVNFQYDGIGQPLSYGLQTGSVDTALFERVEVVRGSTGLLSLTGNPSAAVNFVRKRPGTETGGHASLSYSAFDTVRGDVDVNAALNENGSLRARFVGAYEEGDSHLDFYHNSRLVLYGVVAADLGPDTTATVGYSWQNSDPRGVTWGGVPFLDAEGNMVTYNRSTTTAQPWSRWETIDRDLFGDITHDFGRGWQGKISVLRRARDQDAKLFYLYGAQDPETGEGLFSWPGAYIDEDRQTTVDAHVSGTLKVAGREHDMVLGANYGEAQIFEYEAGDPSLTYLPLTPEQAFGGEFPYPDFGDYSLEADFKTKIYGAYGLLRLSLADPVKLMLGGTVTRMEREGTSYGTDNYFAKTTFSPFAGLTLDLTRHLTAYASYATIFNPQIQADEQGRILDPVEGKTYEAGLKGEWNGGKLTAGIAVFKTEQDGLAEYAGFSTVTGKDYYRAVNNNSRGVEVDVAGEVLPGLQVTGGYAYVDVEDDDGNDARTFISNHTIRFSAVYSAPSFDALRLGASARYQSRITNGDAYQDGYAVVDLMARYQLTRNLSLAVNLDNVGNAKYWQSLQWAQGIYSAPRTVRGTVGVSF</sequence>
<feature type="chain" id="PRO_5047242806" evidence="12">
    <location>
        <begin position="40"/>
        <end position="710"/>
    </location>
</feature>
<protein>
    <submittedName>
        <fullName evidence="15">Ligand-gated channel protein</fullName>
    </submittedName>
</protein>
<dbReference type="CDD" id="cd01347">
    <property type="entry name" value="ligand_gated_channel"/>
    <property type="match status" value="1"/>
</dbReference>
<dbReference type="Gene3D" id="2.40.170.20">
    <property type="entry name" value="TonB-dependent receptor, beta-barrel domain"/>
    <property type="match status" value="1"/>
</dbReference>
<evidence type="ECO:0000256" key="4">
    <source>
        <dbReference type="ARBA" id="ARBA00022452"/>
    </source>
</evidence>
<name>A0ABQ2K115_9SPHN</name>
<evidence type="ECO:0000256" key="5">
    <source>
        <dbReference type="ARBA" id="ARBA00022692"/>
    </source>
</evidence>
<keyword evidence="4 10" id="KW-1134">Transmembrane beta strand</keyword>
<evidence type="ECO:0000313" key="15">
    <source>
        <dbReference type="EMBL" id="GGN61873.1"/>
    </source>
</evidence>
<feature type="signal peptide" evidence="12">
    <location>
        <begin position="1"/>
        <end position="39"/>
    </location>
</feature>
<evidence type="ECO:0000256" key="1">
    <source>
        <dbReference type="ARBA" id="ARBA00004571"/>
    </source>
</evidence>
<comment type="similarity">
    <text evidence="2 10 11">Belongs to the TonB-dependent receptor family.</text>
</comment>
<dbReference type="EMBL" id="BMLK01000040">
    <property type="protein sequence ID" value="GGN61873.1"/>
    <property type="molecule type" value="Genomic_DNA"/>
</dbReference>
<comment type="caution">
    <text evidence="15">The sequence shown here is derived from an EMBL/GenBank/DDBJ whole genome shotgun (WGS) entry which is preliminary data.</text>
</comment>
<dbReference type="InterPro" id="IPR010105">
    <property type="entry name" value="TonB_sidphr_rcpt"/>
</dbReference>
<keyword evidence="6 11" id="KW-0798">TonB box</keyword>
<keyword evidence="7 10" id="KW-0472">Membrane</keyword>